<feature type="compositionally biased region" description="Low complexity" evidence="5">
    <location>
        <begin position="1021"/>
        <end position="1036"/>
    </location>
</feature>
<dbReference type="CDD" id="cd00833">
    <property type="entry name" value="PKS"/>
    <property type="match status" value="2"/>
</dbReference>
<evidence type="ECO:0000256" key="5">
    <source>
        <dbReference type="SAM" id="MobiDB-lite"/>
    </source>
</evidence>
<feature type="compositionally biased region" description="Basic residues" evidence="5">
    <location>
        <begin position="1062"/>
        <end position="1072"/>
    </location>
</feature>
<dbReference type="Gene3D" id="3.40.50.720">
    <property type="entry name" value="NAD(P)-binding Rossmann-like Domain"/>
    <property type="match status" value="2"/>
</dbReference>
<dbReference type="SMART" id="SM00823">
    <property type="entry name" value="PKS_PP"/>
    <property type="match status" value="2"/>
</dbReference>
<feature type="domain" description="Ketosynthase family 3 (KS3)" evidence="7">
    <location>
        <begin position="12"/>
        <end position="436"/>
    </location>
</feature>
<organism evidence="8 9">
    <name type="scientific">Actinoalloteichus caeruleus DSM 43889</name>
    <dbReference type="NCBI Taxonomy" id="1120930"/>
    <lineage>
        <taxon>Bacteria</taxon>
        <taxon>Bacillati</taxon>
        <taxon>Actinomycetota</taxon>
        <taxon>Actinomycetes</taxon>
        <taxon>Pseudonocardiales</taxon>
        <taxon>Pseudonocardiaceae</taxon>
        <taxon>Actinoalloteichus</taxon>
        <taxon>Actinoalloteichus cyanogriseus</taxon>
    </lineage>
</organism>
<dbReference type="Gene3D" id="3.40.47.10">
    <property type="match status" value="2"/>
</dbReference>
<evidence type="ECO:0000259" key="6">
    <source>
        <dbReference type="PROSITE" id="PS50075"/>
    </source>
</evidence>
<dbReference type="GO" id="GO:0016740">
    <property type="term" value="F:transferase activity"/>
    <property type="evidence" value="ECO:0007669"/>
    <property type="project" value="UniProtKB-KW"/>
</dbReference>
<dbReference type="InterPro" id="IPR016039">
    <property type="entry name" value="Thiolase-like"/>
</dbReference>
<dbReference type="InterPro" id="IPR013968">
    <property type="entry name" value="PKS_KR"/>
</dbReference>
<dbReference type="InterPro" id="IPR036736">
    <property type="entry name" value="ACP-like_sf"/>
</dbReference>
<keyword evidence="3 8" id="KW-0808">Transferase</keyword>
<accession>A0ABT1JFB7</accession>
<sequence>MTESARESGDTGADIALVGMAGRFPGAPDVRRLWTNLRSGVESISRFTDEELRAAGVPADQLADPDYVRAGSVLDDIDLFDAGFFGYTPREAQLLDPQQRLFLESSWHALEDAGVDPARFDGTIGVVGGAALSTYLTHHLLGHPDLLELLGQVQVGLANDKDSLATRVAHALGLTGPAYAVQSYCSTSLVAVSLGCSTLLAGEADLVLAGGVTVSLPHRVGYLYQEAGMSSRDGSCRAFDATATGTPVGSGVGVVALRRLEDALADGDRVHAVIRGWAVNNDGSDKVGFTAPGVAGQAAVVAEALAAAGLEPADLDYLEAHGTGTPLGDAAEISAIQQVFDTEGVRLRIGSAKTNLGHLDRAAGVTGLIKTALALRHEEIPATLHLTTPNPQLARSGDRIRVVTDRQPWPRSSRPRRAGVSAFGMGGTNAHVVLEEPADTTPTAPLPARRHQVLVWSGRDAAAADESTARLATYLQGTPDLPSAAYTLQTGRAVLEHRRAAVVTSASDAADAVTTQAAQRLSTRVDATTGRTTGFLLAGVGEHYRGMVAGLHRTEPVFAEALDACRAVFARHLDGDPVEELLRDRETGGNDLARLLGRDTGPAAADDDGDLARTEVVQPAMFAVDYALGQLVSSWGVRPRVLLGYSIGEFAAACLAGTLTLDEAASLVAVRATLISRLPRGAMAAVPLSSDELRHRYGTTGLGVDIAAENGPRFVVVSGATDAVDQLADRLARDGVPLRRLRTRHAFHSEALRPVADDLTDWARRNLSPRPPTIPYLSNVTGQLVTESQLADPGYWAQHMVSTVRFADMLGTVLAGGDDVLLELGPGQSLGAMARNHPDCEPRRWPLLVPTLPAEADPATDEAVLANAVAQLWLAGADVDWAAYHRGRGARKTTVPDYPFQRRRYWIEASPATPPGPTTRPGAAPDPAGHTPAAPPGHHPRHPNPHRHWWPGDPAAALDTGAAAGHPATRPDRSGVDPRRRPGDRRRPRRPPARPHLRAGPPRRGTRRGQRGPPPRRPRRLPAAAGPHRAPGGRRPPVGRRHPHRRGRHPRTPPGLRQPVRAGHRPRRRRRAPLPVTVVTDSARAVAPGDVPVAERATAFGACLVIPQEYPSLLVRAVDVRLPTEDLPALVAAEMWATGTDRFVAHRDGVRSTLDHRPAEPADTPTPWRPRADGVTLVTGGLGAVGLRLAARLGGHVVLTTRRALPAREDWPAVLDAAEDPALRARLRGLTDLAEQGASVEVATVDITDEDAMRALVTTLTHRHGRLDAVIHLAGLTDPAAFGVLAELDPAVRARHFAPKVRGTRVLERVLADVDVDRCVLFSSISTTLGGIGFAAYAAANSFLDAVAARNTGWSAINWDTWASTADALRDQDFGSSQVEHSLTEDQALTALDRVLAAPVTRTLVSAGDLAGRIRQWVDQGDDPTTPGDRFPRPDLAQQFVPPRGEVERRLTKVWEDVLAIDGVGSHDNFADLGGTSLMALQLVKRVQRVFGIALSAVSLFEAPSVRTMAALLERAGGTAEEEPADPPPAPAPDPTGAPDPIAVVGMAGRFPGAPDLGTFWANLAAGVESVTEFTEDELRASGVPEADIHSPDYVPRRPVLDDIRGFDAEFFGYSPRDASITDPQHRLFLECCWEALDDGGYGSARGRDRVGVFGGSNLSAYMARRQDAVRDGGEADLYASLIGNDKDSLASGVSYKLGLTGPSISVQTFCSTALVALHLACQSLRARECELALAGGVAIHVPDRVGHRYQPGGMESPDGHVRTFDAAAAGTLFGDGAGVVLLKRLADALADGDTVHAVIRGSAVNNDGSLKVGYTAPSVVGQARVVSDALRAARVRPEQVGYVEAHGTATELGDPIEVAALARAFGEGPPRQSCPIGSVKTNIGHLAAAAGASGLIKTVLALRNRQLPPSLHFTTPNPEIDFPASPFHVTTALTDWTPPPGGRRIAGVNSLGMGGTNVHVVVEEAPDPEPRPGTGHRRYQLVPLSGRTAESADAAVDRLRDHLAAHPGLDLRDVAHTLQVGRETFEHRRALVVSATDDLAAGGTAPATPLLRRDPARDRPVAFLFAGVGEQYPGMVRELYHREPRFRATVDECAAELADLVDVDVVALLTGPRTGPDSPEASELTRTEVAHLAVFVAEYALARLFLDWGVTPAVMLGYSLGEYVAACLSGVLSTRDTLRLLVHRAALIDTLPGGAMLTVALAPDTLDRRFGPLADRGVDVCAVNGEEMTVVGGTVEAVDALTRLLDEAGEPHRRFPSAHAYHSRLLRPAHEELTRWVAENLSPRPPRIPYLSNATGAPVTADQVTDPEYWARHMVSTVRFADGLGHLLADPDLVLLELGPGRSLGAMARAHPDCDRDRGPLIVPVLPAAVDTDADDHTLMGGLARLWLSGVDLDWSAHHHGEARRVPLPSYPFQRREYWLEESPRASHPGSPAPEGAPLDISALPLLEEPDWLHTEVWRQTPPRPTPPPAARWLLLVDDPDAPLTRSLAESLRAAGGTVRFARPDDDATEPRWDGDTATLRPGDADQLRAVLRHTRELDELPDRVVHLWSLPDHAADGDQAHDPAGAVDTALTRGLHTLVGLAVAFRDLGSTSWALDVVTSGVCSATGTEALRPAWATLTGPVRVVPLEYPGVTCRLVDLDPAEPAASPRLARALTAELAADPADPVVALRGGRRWLPEHDRIPPAQPDTDARTTAGQGAPRERGVYLVTGGLGGIGLAMAEHLATTCQARLVLFGRTGLPPRDTWDDILADPRTGEEVRRRVAGVRRLEGTGAEVLVVTGDVSLPEDTDRAVRAALDRFGALHGVLHAAGVPGIGLMQFKTRAEMARVLAPKVAGTLALTRALRAVPDLDFLVLFSSITATTGGGPGQVDYCAANAFLDAHARDPRRATEPWRTLSVGWGEWRWNAWEAGLAGYDSALQDYFRANRARLGIDFDAGWRSLLRALATDQPHAVVNTQDFTTLVRASSQFTVDAVNGPRPTDQPSPRHPRPDLVTPYVAPTGDVETAVAEVWAEALGLDRVGAQDGFFDLGGNSLVGIKVLADIRRRLDVDDLAPHVLYQAPTVGALAQLIAPDQAPPTPAVTEPGGDRGQRRRAGLRAAQRRKNA</sequence>
<dbReference type="InterPro" id="IPR006162">
    <property type="entry name" value="Ppantetheine_attach_site"/>
</dbReference>
<dbReference type="InterPro" id="IPR014043">
    <property type="entry name" value="Acyl_transferase_dom"/>
</dbReference>
<feature type="domain" description="Carrier" evidence="6">
    <location>
        <begin position="1442"/>
        <end position="1517"/>
    </location>
</feature>
<dbReference type="Gene3D" id="3.40.50.1820">
    <property type="entry name" value="alpha/beta hydrolase"/>
    <property type="match status" value="1"/>
</dbReference>
<feature type="compositionally biased region" description="Basic residues" evidence="5">
    <location>
        <begin position="938"/>
        <end position="949"/>
    </location>
</feature>
<dbReference type="InterPro" id="IPR016035">
    <property type="entry name" value="Acyl_Trfase/lysoPLipase"/>
</dbReference>
<dbReference type="Pfam" id="PF00698">
    <property type="entry name" value="Acyl_transf_1"/>
    <property type="match status" value="2"/>
</dbReference>
<dbReference type="SMART" id="SM00822">
    <property type="entry name" value="PKS_KR"/>
    <property type="match status" value="2"/>
</dbReference>
<dbReference type="InterPro" id="IPR014030">
    <property type="entry name" value="Ketoacyl_synth_N"/>
</dbReference>
<dbReference type="PROSITE" id="PS00012">
    <property type="entry name" value="PHOSPHOPANTETHEINE"/>
    <property type="match status" value="1"/>
</dbReference>
<feature type="region of interest" description="Disordered" evidence="5">
    <location>
        <begin position="2679"/>
        <end position="2701"/>
    </location>
</feature>
<dbReference type="SMART" id="SM00825">
    <property type="entry name" value="PKS_KS"/>
    <property type="match status" value="2"/>
</dbReference>
<dbReference type="EMBL" id="AUBJ02000001">
    <property type="protein sequence ID" value="MCP2330914.1"/>
    <property type="molecule type" value="Genomic_DNA"/>
</dbReference>
<dbReference type="Gene3D" id="1.10.1200.10">
    <property type="entry name" value="ACP-like"/>
    <property type="match status" value="1"/>
</dbReference>
<feature type="region of interest" description="Disordered" evidence="5">
    <location>
        <begin position="2974"/>
        <end position="2993"/>
    </location>
</feature>
<evidence type="ECO:0000313" key="8">
    <source>
        <dbReference type="EMBL" id="MCP2330914.1"/>
    </source>
</evidence>
<keyword evidence="4" id="KW-0012">Acyltransferase</keyword>
<evidence type="ECO:0000313" key="9">
    <source>
        <dbReference type="Proteomes" id="UP000791080"/>
    </source>
</evidence>
<feature type="compositionally biased region" description="Low complexity" evidence="5">
    <location>
        <begin position="919"/>
        <end position="932"/>
    </location>
</feature>
<dbReference type="InterPro" id="IPR050091">
    <property type="entry name" value="PKS_NRPS_Biosynth_Enz"/>
</dbReference>
<evidence type="ECO:0000256" key="2">
    <source>
        <dbReference type="ARBA" id="ARBA00022553"/>
    </source>
</evidence>
<dbReference type="Pfam" id="PF00550">
    <property type="entry name" value="PP-binding"/>
    <property type="match status" value="2"/>
</dbReference>
<feature type="compositionally biased region" description="Basic residues" evidence="5">
    <location>
        <begin position="1004"/>
        <end position="1020"/>
    </location>
</feature>
<proteinExistence type="predicted"/>
<dbReference type="InterPro" id="IPR014031">
    <property type="entry name" value="Ketoacyl_synth_C"/>
</dbReference>
<feature type="compositionally biased region" description="Basic and acidic residues" evidence="5">
    <location>
        <begin position="2503"/>
        <end position="2516"/>
    </location>
</feature>
<gene>
    <name evidence="8" type="ORF">G443_001184</name>
</gene>
<dbReference type="Gene3D" id="3.30.70.250">
    <property type="entry name" value="Malonyl-CoA ACP transacylase, ACP-binding"/>
    <property type="match status" value="1"/>
</dbReference>
<dbReference type="SUPFAM" id="SSF47336">
    <property type="entry name" value="ACP-like"/>
    <property type="match status" value="2"/>
</dbReference>
<feature type="region of interest" description="Disordered" evidence="5">
    <location>
        <begin position="1152"/>
        <end position="1172"/>
    </location>
</feature>
<dbReference type="Gene3D" id="3.40.366.10">
    <property type="entry name" value="Malonyl-Coenzyme A Acyl Carrier Protein, domain 2"/>
    <property type="match status" value="2"/>
</dbReference>
<keyword evidence="9" id="KW-1185">Reference proteome</keyword>
<dbReference type="Proteomes" id="UP000791080">
    <property type="component" value="Unassembled WGS sequence"/>
</dbReference>
<dbReference type="Gene3D" id="3.30.70.3290">
    <property type="match status" value="2"/>
</dbReference>
<feature type="region of interest" description="Disordered" evidence="5">
    <location>
        <begin position="908"/>
        <end position="1072"/>
    </location>
</feature>
<keyword evidence="1" id="KW-0596">Phosphopantetheine</keyword>
<dbReference type="InterPro" id="IPR020806">
    <property type="entry name" value="PKS_PP-bd"/>
</dbReference>
<feature type="compositionally biased region" description="Pro residues" evidence="5">
    <location>
        <begin position="1526"/>
        <end position="1538"/>
    </location>
</feature>
<dbReference type="PANTHER" id="PTHR43775">
    <property type="entry name" value="FATTY ACID SYNTHASE"/>
    <property type="match status" value="1"/>
</dbReference>
<dbReference type="Pfam" id="PF16197">
    <property type="entry name" value="KAsynt_C_assoc"/>
    <property type="match status" value="2"/>
</dbReference>
<feature type="region of interest" description="Disordered" evidence="5">
    <location>
        <begin position="2502"/>
        <end position="2522"/>
    </location>
</feature>
<feature type="compositionally biased region" description="Low complexity" evidence="5">
    <location>
        <begin position="951"/>
        <end position="968"/>
    </location>
</feature>
<evidence type="ECO:0000256" key="3">
    <source>
        <dbReference type="ARBA" id="ARBA00022679"/>
    </source>
</evidence>
<dbReference type="InterPro" id="IPR001227">
    <property type="entry name" value="Ac_transferase_dom_sf"/>
</dbReference>
<dbReference type="InterPro" id="IPR009081">
    <property type="entry name" value="PP-bd_ACP"/>
</dbReference>
<dbReference type="CDD" id="cd08953">
    <property type="entry name" value="KR_2_SDR_x"/>
    <property type="match status" value="2"/>
</dbReference>
<dbReference type="InterPro" id="IPR016036">
    <property type="entry name" value="Malonyl_transacylase_ACP-bd"/>
</dbReference>
<dbReference type="InterPro" id="IPR029058">
    <property type="entry name" value="AB_hydrolase_fold"/>
</dbReference>
<dbReference type="InterPro" id="IPR057326">
    <property type="entry name" value="KR_dom"/>
</dbReference>
<dbReference type="InterPro" id="IPR036291">
    <property type="entry name" value="NAD(P)-bd_dom_sf"/>
</dbReference>
<dbReference type="InterPro" id="IPR032821">
    <property type="entry name" value="PKS_assoc"/>
</dbReference>
<comment type="caution">
    <text evidence="8">The sequence shown here is derived from an EMBL/GenBank/DDBJ whole genome shotgun (WGS) entry which is preliminary data.</text>
</comment>
<evidence type="ECO:0000256" key="4">
    <source>
        <dbReference type="ARBA" id="ARBA00023315"/>
    </source>
</evidence>
<dbReference type="Pfam" id="PF02801">
    <property type="entry name" value="Ketoacyl-synt_C"/>
    <property type="match status" value="2"/>
</dbReference>
<feature type="region of interest" description="Disordered" evidence="5">
    <location>
        <begin position="3074"/>
        <end position="3106"/>
    </location>
</feature>
<dbReference type="SMART" id="SM00827">
    <property type="entry name" value="PKS_AT"/>
    <property type="match status" value="2"/>
</dbReference>
<dbReference type="Pfam" id="PF00109">
    <property type="entry name" value="ketoacyl-synt"/>
    <property type="match status" value="2"/>
</dbReference>
<feature type="compositionally biased region" description="Basic and acidic residues" evidence="5">
    <location>
        <begin position="969"/>
        <end position="981"/>
    </location>
</feature>
<dbReference type="SUPFAM" id="SSF51735">
    <property type="entry name" value="NAD(P)-binding Rossmann-fold domains"/>
    <property type="match status" value="3"/>
</dbReference>
<dbReference type="InterPro" id="IPR020841">
    <property type="entry name" value="PKS_Beta-ketoAc_synthase_dom"/>
</dbReference>
<evidence type="ECO:0000259" key="7">
    <source>
        <dbReference type="PROSITE" id="PS52004"/>
    </source>
</evidence>
<dbReference type="SUPFAM" id="SSF53901">
    <property type="entry name" value="Thiolase-like"/>
    <property type="match status" value="2"/>
</dbReference>
<feature type="compositionally biased region" description="Basic residues" evidence="5">
    <location>
        <begin position="3091"/>
        <end position="3106"/>
    </location>
</feature>
<dbReference type="PANTHER" id="PTHR43775:SF51">
    <property type="entry name" value="INACTIVE PHENOLPHTHIOCEROL SYNTHESIS POLYKETIDE SYNTHASE TYPE I PKS1-RELATED"/>
    <property type="match status" value="1"/>
</dbReference>
<feature type="domain" description="Carrier" evidence="6">
    <location>
        <begin position="2999"/>
        <end position="3075"/>
    </location>
</feature>
<protein>
    <submittedName>
        <fullName evidence="8">Acyl transferase domain-containing protein</fullName>
    </submittedName>
</protein>
<feature type="domain" description="Ketosynthase family 3 (KS3)" evidence="7">
    <location>
        <begin position="1539"/>
        <end position="1965"/>
    </location>
</feature>
<evidence type="ECO:0000256" key="1">
    <source>
        <dbReference type="ARBA" id="ARBA00022450"/>
    </source>
</evidence>
<dbReference type="Pfam" id="PF08659">
    <property type="entry name" value="KR"/>
    <property type="match status" value="2"/>
</dbReference>
<feature type="compositionally biased region" description="Basic residues" evidence="5">
    <location>
        <begin position="1037"/>
        <end position="1051"/>
    </location>
</feature>
<dbReference type="SUPFAM" id="SSF55048">
    <property type="entry name" value="Probable ACP-binding domain of malonyl-CoA ACP transacylase"/>
    <property type="match status" value="2"/>
</dbReference>
<reference evidence="8 9" key="1">
    <citation type="submission" date="2022-06" db="EMBL/GenBank/DDBJ databases">
        <title>Genomic Encyclopedia of Type Strains, Phase I: the one thousand microbial genomes (KMG-I) project.</title>
        <authorList>
            <person name="Kyrpides N."/>
        </authorList>
    </citation>
    <scope>NUCLEOTIDE SEQUENCE [LARGE SCALE GENOMIC DNA]</scope>
    <source>
        <strain evidence="8 9">DSM 43889</strain>
    </source>
</reference>
<feature type="compositionally biased region" description="Basic residues" evidence="5">
    <location>
        <begin position="982"/>
        <end position="997"/>
    </location>
</feature>
<feature type="region of interest" description="Disordered" evidence="5">
    <location>
        <begin position="1516"/>
        <end position="1540"/>
    </location>
</feature>
<name>A0ABT1JFB7_ACTCY</name>
<dbReference type="PROSITE" id="PS52004">
    <property type="entry name" value="KS3_2"/>
    <property type="match status" value="2"/>
</dbReference>
<dbReference type="SUPFAM" id="SSF52151">
    <property type="entry name" value="FabD/lysophospholipase-like"/>
    <property type="match status" value="2"/>
</dbReference>
<keyword evidence="2" id="KW-0597">Phosphoprotein</keyword>
<dbReference type="PROSITE" id="PS50075">
    <property type="entry name" value="CARRIER"/>
    <property type="match status" value="2"/>
</dbReference>